<evidence type="ECO:0000256" key="4">
    <source>
        <dbReference type="ARBA" id="ARBA00006692"/>
    </source>
</evidence>
<keyword evidence="15" id="KW-0112">Calmodulin-binding</keyword>
<dbReference type="Proteomes" id="UP000728185">
    <property type="component" value="Unassembled WGS sequence"/>
</dbReference>
<feature type="domain" description="Ig-like" evidence="23">
    <location>
        <begin position="5797"/>
        <end position="5886"/>
    </location>
</feature>
<dbReference type="FunFam" id="2.60.40.10:FF:000051">
    <property type="entry name" value="Uncharacterized protein, isoform J"/>
    <property type="match status" value="1"/>
</dbReference>
<feature type="domain" description="Fibronectin type-III" evidence="24">
    <location>
        <begin position="3011"/>
        <end position="3105"/>
    </location>
</feature>
<evidence type="ECO:0000256" key="17">
    <source>
        <dbReference type="ARBA" id="ARBA00023242"/>
    </source>
</evidence>
<proteinExistence type="inferred from homology"/>
<dbReference type="InterPro" id="IPR013783">
    <property type="entry name" value="Ig-like_fold"/>
</dbReference>
<feature type="compositionally biased region" description="Basic and acidic residues" evidence="21">
    <location>
        <begin position="2121"/>
        <end position="2132"/>
    </location>
</feature>
<keyword evidence="10" id="KW-0479">Metal-binding</keyword>
<dbReference type="Pfam" id="PF07679">
    <property type="entry name" value="I-set"/>
    <property type="match status" value="19"/>
</dbReference>
<feature type="compositionally biased region" description="Basic and acidic residues" evidence="21">
    <location>
        <begin position="1775"/>
        <end position="1785"/>
    </location>
</feature>
<evidence type="ECO:0000256" key="15">
    <source>
        <dbReference type="ARBA" id="ARBA00022860"/>
    </source>
</evidence>
<evidence type="ECO:0000256" key="7">
    <source>
        <dbReference type="ARBA" id="ARBA00022527"/>
    </source>
</evidence>
<dbReference type="FunFam" id="2.60.40.10:FF:000160">
    <property type="entry name" value="Titin a"/>
    <property type="match status" value="4"/>
</dbReference>
<dbReference type="GO" id="GO:0031430">
    <property type="term" value="C:M band"/>
    <property type="evidence" value="ECO:0007669"/>
    <property type="project" value="TreeGrafter"/>
</dbReference>
<evidence type="ECO:0000256" key="3">
    <source>
        <dbReference type="ARBA" id="ARBA00004657"/>
    </source>
</evidence>
<evidence type="ECO:0000256" key="20">
    <source>
        <dbReference type="ARBA" id="ARBA00048679"/>
    </source>
</evidence>
<feature type="region of interest" description="Disordered" evidence="21">
    <location>
        <begin position="1921"/>
        <end position="1946"/>
    </location>
</feature>
<feature type="domain" description="Fibronectin type-III" evidence="24">
    <location>
        <begin position="4919"/>
        <end position="5014"/>
    </location>
</feature>
<dbReference type="SMART" id="SM00408">
    <property type="entry name" value="IGc2"/>
    <property type="match status" value="16"/>
</dbReference>
<dbReference type="FunFam" id="2.60.40.10:FF:000127">
    <property type="entry name" value="titin isoform X1"/>
    <property type="match status" value="7"/>
</dbReference>
<dbReference type="FunFam" id="2.60.40.10:FF:000032">
    <property type="entry name" value="palladin isoform X1"/>
    <property type="match status" value="3"/>
</dbReference>
<comment type="catalytic activity">
    <reaction evidence="20">
        <text>L-seryl-[protein] + ATP = O-phospho-L-seryl-[protein] + ADP + H(+)</text>
        <dbReference type="Rhea" id="RHEA:17989"/>
        <dbReference type="Rhea" id="RHEA-COMP:9863"/>
        <dbReference type="Rhea" id="RHEA-COMP:11604"/>
        <dbReference type="ChEBI" id="CHEBI:15378"/>
        <dbReference type="ChEBI" id="CHEBI:29999"/>
        <dbReference type="ChEBI" id="CHEBI:30616"/>
        <dbReference type="ChEBI" id="CHEBI:83421"/>
        <dbReference type="ChEBI" id="CHEBI:456216"/>
        <dbReference type="EC" id="2.7.11.1"/>
    </reaction>
</comment>
<feature type="region of interest" description="Disordered" evidence="21">
    <location>
        <begin position="2937"/>
        <end position="2969"/>
    </location>
</feature>
<feature type="region of interest" description="Disordered" evidence="21">
    <location>
        <begin position="3961"/>
        <end position="3983"/>
    </location>
</feature>
<dbReference type="FunFam" id="2.60.40.10:FF:000056">
    <property type="entry name" value="twitchin isoform X4"/>
    <property type="match status" value="5"/>
</dbReference>
<feature type="domain" description="Ig-like" evidence="23">
    <location>
        <begin position="823"/>
        <end position="909"/>
    </location>
</feature>
<dbReference type="GO" id="GO:0005516">
    <property type="term" value="F:calmodulin binding"/>
    <property type="evidence" value="ECO:0007669"/>
    <property type="project" value="UniProtKB-KW"/>
</dbReference>
<dbReference type="PANTHER" id="PTHR13817:SF166">
    <property type="entry name" value="NEURONAL IGCAM-RELATED"/>
    <property type="match status" value="1"/>
</dbReference>
<dbReference type="FunFam" id="2.60.40.10:FF:000425">
    <property type="entry name" value="Myosin light chain kinase"/>
    <property type="match status" value="1"/>
</dbReference>
<dbReference type="CDD" id="cd00063">
    <property type="entry name" value="FN3"/>
    <property type="match status" value="30"/>
</dbReference>
<feature type="domain" description="Protein kinase" evidence="22">
    <location>
        <begin position="5323"/>
        <end position="5578"/>
    </location>
</feature>
<feature type="domain" description="Ig-like" evidence="23">
    <location>
        <begin position="651"/>
        <end position="729"/>
    </location>
</feature>
<dbReference type="Gene3D" id="1.10.510.10">
    <property type="entry name" value="Transferase(Phosphotransferase) domain 1"/>
    <property type="match status" value="1"/>
</dbReference>
<dbReference type="InterPro" id="IPR050964">
    <property type="entry name" value="Striated_Muscle_Regulatory"/>
</dbReference>
<dbReference type="InterPro" id="IPR036179">
    <property type="entry name" value="Ig-like_dom_sf"/>
</dbReference>
<dbReference type="SMART" id="SM00409">
    <property type="entry name" value="IG"/>
    <property type="match status" value="25"/>
</dbReference>
<accession>A0A8E0RRG1</accession>
<keyword evidence="7" id="KW-0723">Serine/threonine-protein kinase</keyword>
<feature type="domain" description="Fibronectin type-III" evidence="24">
    <location>
        <begin position="1113"/>
        <end position="1205"/>
    </location>
</feature>
<evidence type="ECO:0000259" key="24">
    <source>
        <dbReference type="PROSITE" id="PS50853"/>
    </source>
</evidence>
<feature type="domain" description="Fibronectin type-III" evidence="24">
    <location>
        <begin position="2688"/>
        <end position="2782"/>
    </location>
</feature>
<dbReference type="PANTHER" id="PTHR13817">
    <property type="entry name" value="TITIN"/>
    <property type="match status" value="1"/>
</dbReference>
<feature type="domain" description="Fibronectin type-III" evidence="24">
    <location>
        <begin position="3108"/>
        <end position="3203"/>
    </location>
</feature>
<evidence type="ECO:0000256" key="10">
    <source>
        <dbReference type="ARBA" id="ARBA00022723"/>
    </source>
</evidence>
<feature type="domain" description="Fibronectin type-III" evidence="24">
    <location>
        <begin position="4324"/>
        <end position="4418"/>
    </location>
</feature>
<dbReference type="InterPro" id="IPR036116">
    <property type="entry name" value="FN3_sf"/>
</dbReference>
<dbReference type="SMART" id="SM00060">
    <property type="entry name" value="FN3"/>
    <property type="match status" value="31"/>
</dbReference>
<dbReference type="Pfam" id="PF00069">
    <property type="entry name" value="Pkinase"/>
    <property type="match status" value="1"/>
</dbReference>
<dbReference type="Pfam" id="PF00041">
    <property type="entry name" value="fn3"/>
    <property type="match status" value="29"/>
</dbReference>
<dbReference type="FunFam" id="2.60.40.10:FF:000006">
    <property type="entry name" value="Uncharacterized protein, isoform F"/>
    <property type="match status" value="1"/>
</dbReference>
<feature type="region of interest" description="Disordered" evidence="21">
    <location>
        <begin position="3880"/>
        <end position="3899"/>
    </location>
</feature>
<feature type="domain" description="Fibronectin type-III" evidence="24">
    <location>
        <begin position="1015"/>
        <end position="1106"/>
    </location>
</feature>
<feature type="domain" description="Fibronectin type-III" evidence="24">
    <location>
        <begin position="4815"/>
        <end position="4913"/>
    </location>
</feature>
<dbReference type="GO" id="GO:0060298">
    <property type="term" value="P:positive regulation of sarcomere organization"/>
    <property type="evidence" value="ECO:0007669"/>
    <property type="project" value="UniProtKB-ARBA"/>
</dbReference>
<evidence type="ECO:0000256" key="8">
    <source>
        <dbReference type="ARBA" id="ARBA00022553"/>
    </source>
</evidence>
<evidence type="ECO:0000259" key="23">
    <source>
        <dbReference type="PROSITE" id="PS50835"/>
    </source>
</evidence>
<comment type="cofactor">
    <cofactor evidence="1">
        <name>Mg(2+)</name>
        <dbReference type="ChEBI" id="CHEBI:18420"/>
    </cofactor>
</comment>
<dbReference type="PRINTS" id="PR00014">
    <property type="entry name" value="FNTYPEIII"/>
</dbReference>
<keyword evidence="11" id="KW-0677">Repeat</keyword>
<feature type="domain" description="Fibronectin type-III" evidence="24">
    <location>
        <begin position="1990"/>
        <end position="2084"/>
    </location>
</feature>
<keyword evidence="17" id="KW-0539">Nucleus</keyword>
<comment type="similarity">
    <text evidence="4">Belongs to the protein kinase superfamily. CAMK Ser/Thr protein kinase family.</text>
</comment>
<feature type="domain" description="Fibronectin type-III" evidence="24">
    <location>
        <begin position="3807"/>
        <end position="3899"/>
    </location>
</feature>
<feature type="region of interest" description="Disordered" evidence="21">
    <location>
        <begin position="3543"/>
        <end position="3562"/>
    </location>
</feature>
<evidence type="ECO:0000313" key="25">
    <source>
        <dbReference type="EMBL" id="KAA0190658.1"/>
    </source>
</evidence>
<dbReference type="FunFam" id="2.60.40.10:FF:000107">
    <property type="entry name" value="Myosin, light chain kinase a"/>
    <property type="match status" value="2"/>
</dbReference>
<feature type="domain" description="Fibronectin type-III" evidence="24">
    <location>
        <begin position="3504"/>
        <end position="3601"/>
    </location>
</feature>
<keyword evidence="6" id="KW-0963">Cytoplasm</keyword>
<dbReference type="CDD" id="cd00096">
    <property type="entry name" value="Ig"/>
    <property type="match status" value="2"/>
</dbReference>
<evidence type="ECO:0000256" key="18">
    <source>
        <dbReference type="ARBA" id="ARBA00023319"/>
    </source>
</evidence>
<dbReference type="InterPro" id="IPR003599">
    <property type="entry name" value="Ig_sub"/>
</dbReference>
<feature type="region of interest" description="Disordered" evidence="21">
    <location>
        <begin position="4121"/>
        <end position="4157"/>
    </location>
</feature>
<feature type="domain" description="Fibronectin type-III" evidence="24">
    <location>
        <begin position="2280"/>
        <end position="2377"/>
    </location>
</feature>
<evidence type="ECO:0000313" key="26">
    <source>
        <dbReference type="Proteomes" id="UP000728185"/>
    </source>
</evidence>
<dbReference type="InterPro" id="IPR003961">
    <property type="entry name" value="FN3_dom"/>
</dbReference>
<keyword evidence="14" id="KW-0460">Magnesium</keyword>
<feature type="domain" description="Fibronectin type-III" evidence="24">
    <location>
        <begin position="2087"/>
        <end position="2182"/>
    </location>
</feature>
<evidence type="ECO:0000256" key="16">
    <source>
        <dbReference type="ARBA" id="ARBA00023157"/>
    </source>
</evidence>
<dbReference type="FunFam" id="2.60.40.10:FF:000050">
    <property type="entry name" value="Titin isoform B"/>
    <property type="match status" value="1"/>
</dbReference>
<feature type="compositionally biased region" description="Basic and acidic residues" evidence="21">
    <location>
        <begin position="5918"/>
        <end position="5961"/>
    </location>
</feature>
<dbReference type="EMBL" id="LUCM01006860">
    <property type="protein sequence ID" value="KAA0190658.1"/>
    <property type="molecule type" value="Genomic_DNA"/>
</dbReference>
<evidence type="ECO:0000256" key="19">
    <source>
        <dbReference type="ARBA" id="ARBA00047899"/>
    </source>
</evidence>
<feature type="domain" description="Fibronectin type-III" evidence="24">
    <location>
        <begin position="3707"/>
        <end position="3801"/>
    </location>
</feature>
<feature type="domain" description="Fibronectin type-III" evidence="24">
    <location>
        <begin position="4424"/>
        <end position="4519"/>
    </location>
</feature>
<feature type="domain" description="Fibronectin type-III" evidence="24">
    <location>
        <begin position="3301"/>
        <end position="3399"/>
    </location>
</feature>
<dbReference type="FunFam" id="2.60.40.10:FF:000003">
    <property type="entry name" value="Titin isoform E"/>
    <property type="match status" value="8"/>
</dbReference>
<comment type="subcellular location">
    <subcellularLocation>
        <location evidence="3">Cytoplasm</location>
        <location evidence="3">Myofibril</location>
    </subcellularLocation>
    <subcellularLocation>
        <location evidence="2">Nucleus</location>
    </subcellularLocation>
</comment>
<dbReference type="InterPro" id="IPR003598">
    <property type="entry name" value="Ig_sub2"/>
</dbReference>
<feature type="domain" description="Fibronectin type-III" evidence="24">
    <location>
        <begin position="1306"/>
        <end position="1400"/>
    </location>
</feature>
<reference evidence="25" key="1">
    <citation type="submission" date="2019-05" db="EMBL/GenBank/DDBJ databases">
        <title>Annotation for the trematode Fasciolopsis buski.</title>
        <authorList>
            <person name="Choi Y.-J."/>
        </authorList>
    </citation>
    <scope>NUCLEOTIDE SEQUENCE</scope>
    <source>
        <strain evidence="25">HT</strain>
        <tissue evidence="25">Whole worm</tissue>
    </source>
</reference>
<feature type="region of interest" description="Disordered" evidence="21">
    <location>
        <begin position="4499"/>
        <end position="4530"/>
    </location>
</feature>
<evidence type="ECO:0000256" key="5">
    <source>
        <dbReference type="ARBA" id="ARBA00012513"/>
    </source>
</evidence>
<feature type="domain" description="Fibronectin type-III" evidence="24">
    <location>
        <begin position="3405"/>
        <end position="3498"/>
    </location>
</feature>
<feature type="compositionally biased region" description="Pro residues" evidence="21">
    <location>
        <begin position="2949"/>
        <end position="2959"/>
    </location>
</feature>
<keyword evidence="26" id="KW-1185">Reference proteome</keyword>
<evidence type="ECO:0000256" key="13">
    <source>
        <dbReference type="ARBA" id="ARBA00022837"/>
    </source>
</evidence>
<feature type="region of interest" description="Disordered" evidence="21">
    <location>
        <begin position="1381"/>
        <end position="1410"/>
    </location>
</feature>
<feature type="domain" description="Fibronectin type-III" evidence="24">
    <location>
        <begin position="1406"/>
        <end position="1501"/>
    </location>
</feature>
<sequence length="6201" mass="682432">MSTGTKPRFPDKPKIRQAGKSVIFEVLLEADPAPDLRWSKAGQEIKTGGRYKCDCKTTGIQHLISLEISQVTADDGGEYLVNAKNKLGDSTATINLNIGAPKQPATKAPKFLEKPVIRMDKAKGEVVMSCKLEAKPKATLTWFLNDQEIKEIPGKRFWVVNDQPDDVYILEIHIASPKPDDGGTYRINAKNTAGDSNANINLNLQGQKAAGKAPAFEKPKISQEKGGRDVVLECRSTGDPAPTYTWYQNGRELKPRANKFDMQSSKDGTVFVNTLRIMNFMNADSGSYKLVAKNQHGDATATIDVKMPRITGIPNVRFENNNQQAILEVRVDTGSPPQVTWSTAGKPIKIEGRYSIDTQQQQGNYIVSLIINDLIEKDSGTYECVISNGVGTVQQSVSMKVPPKDTKATLPQIIGTPGSQQADVGRTFILTVDYSAGSVTPQAKVLKGGADLTSDKRGSVRVDAAKRSIVITLKNVRMEDRGTYSLQLLTDGQVCDKTTFDLNVMQEEEAMEEEDEVGELQVPSTRGSRRSSAAKKEEEFLNRRQSQEKPNLLDPKALEQSLQARRDSMTNRRTSLADAIPGFAGLKHREQPKVVSGEYWSPEGNEYALEIKRIAMEDVGKYTCKCNDISTTCTLVVEERKQTYHFNQKLPKTAEVVRGKDLTVECSVSDPRAPVVWYHKGEKVEYVAGKVEIKRRENRCILRIVRARPEQEGEYCCMVEGDETYIDIAVEDPDWYFTRELKTQQCYENDEVISLECEVSDRDAEVTWFKDGQPITASEKYEILSEKRVKRILKIKKLLCTDEGEYTCKVAKKTTECHLTVKPDVEFRQSLFDTKGIETKRKELEVRAFNPKKYPVIWYKDGQPVKLSDRVSAQEIEGSSYLIFTYLEMDDTGLYSCRIGNHETKGMLEVQECDKPPSVDLTDFKGLANLKKGDNFLTAIPFKGFPVPQVALLCNGEPVSEKVKLKPVVKGNVVELSLDDADRPDAGKYEVKLKNESGEITVPLEVNVFDRPGKPRGPLELTHLSAKKCTLEWDPPEDDGGKPIKHYVVEKMDMEDGKWKLVKNAKQPKCDVDLEEGKKYKFRVRAVNDEGESDNLETEKETLARDICDPPDSPTALTVEDYDKDRADLKWNPPRKDNGAPVTKYIIEAKQRSKNKWEPIKEVPSSNATVPLKEGEEYEFRVIAVNKAGKSKPSEATKPMVAKPRLLKPFIIKTGIKPIKVKVGESVQLDLDYRGEPDPVATWSIESKVLETTDNIKLEFKERSAHLKIVAAQRKDTALYTLRVANEVGEDQASIEVVALGKPSRPVGPLEVTDVTKNSAKLSWNKPEDDGGTPITHYVVEKMNLNKRRWEPVAEVPRGTSVVAPKLEEGQPYMFRVKAVSSQGESEPLETETETIAKNPFEKPGPPGRPEVADYDRDHIDIKWEPPEDDGGAPIKGYHVERKEPKSQRWLRLTKAPQPNLDFTDNGVREGKEYEYRVIAVNEAGPGEPSAPSEMAVAKPSREPPKISLKELPLGLNQEIRLRAGEPLHMPVPITGAPKPTVTWSKDGVPLPSHAKVADEEERTCVDIPKTVRDDSGQYKLKLTNQYGEDEATIKVIVMDYIVERMEEGGFWERVSGIVTDNSIAVRNLTKGKNYRFRVAAVNMIGTSEWGETKGSVLAKNPYDPPGPPENLKIGEFDRHSVTLTWKEPKDDGGNPIQGYLVEKRIPKGEWRKATQQLVPGTTAKITNVDEGQTYEFRVCAVNAAGPGEPSKATAPHKIKDPTCAAPGEEGEASVEGKKPTEGEEVPKAAEIARAARPARAPADDDKEEWVPVQKTSDLCAWIPMKQGDTGKFRVRAVNEEGPGEPSKVTQPLTAVDQLQAPRICTPEECVGGPGTGVGGLKDITLKAGQELHLAAAWFGHPKPTAVWTCGDKVVKPEGTRVRISEEPPPPPAKPGPGGALEQPPGGTAVLHVQKVRRADGGDYELTLTNDQGHVKTSCHVEVLDVPGAPEGPLEATDVNADEITLKWKPPLDDGGQPVTNYVLEKRPKGSDSWQKVSAFLTSPTATVKNLEVGKEYEFRVMAENAMSVSEPLMTEKAIKAKHPYDPPSGMNKPNVEDTTDDSVSLSWEAPRKGPTTGYVVEKRPKGSHEWTKANPTTVTGTSYTVKGLPKGKEFEFRIVPYNLAGMGEPSEPTSPVKVQYPTTPPKIGHDVPREVIAKVDEPFKIHIPYTGSPPDKVAVSKDGIPVPLEGGRFKVEVTPTEVIVTDTEAKKDDAGNYKVDLENEKGKDSVPVTVKVVGPPSAPKGPLEIGNIKAESCTLAWNPPTDNGGAPITNYVVEKQNTKTGEWSTVSTFVRGTDFDVSGLEDGHMYRFRVRAANEYGTSEPLEGDKAILAENPYTVPGAPSSVTVADVEANEVALEWTKPRSDGGRRINGYVVEYKPVNSDEWKQAPGGLVKGLNTTIDGLRKGEKYEFRVAAKNEAGVGDFCQTMRPVECKPKFTTADSPGTPVIDDVGKNYVDLSWTKPLKDGGARITGYIVEKRKKFAPDWEPATPDGQPISGTQAHLDNLDEGAEYEFRVRAVNAAGPGAPSEPTELTKIAPKRDVPKPPQDLAVTDVLAESCKLVWKEPEFDGGCPITDYIVEKCDVSTGNWERVPLTATGTTCPVRGLVEGKRYKFRVSAVNMMGASEPIETSVPITAKNPFDSPDAPEGVKIDSFDKHGVNLSWEPPKDDGGNPIKGYLVEKRTPGGQWVPATAGLVPGKDARITGLEPGQTYEFRVSAVNDAGPGRPSRATHPQVIKDPTFPPSSPENLNVDKVNKNGVKLSWQKPRKDGGSKITGYQVEKKDEKGNWVPVKQTTEPCAFIPMKEGETGQFRVRAVNDEGPGEPSKPTPPITAADQPEAPHIATPDECVGGVGSGVGGLKDVKIKAGQELRLAAAWFGHPKPTMVWTLDDKTVKPDGKKVIESSEPAPPPSHPGPGGPLEQSPGGTEVLTVPKARRADTGEYKLTLVNDQGQATTSCKVEVIDVPGTPSGPLEATEVKADEITLQWKAPEDDGGEPITNYVLEKKPKNSTTWEKVSGFLHGTTATVRNLEEGKEYDFRVMAENAMGVSEPLTTDHAIKAKHPFDPPSGMDQPTVEETTNDSVTLAWSPPRKGPVTGYVVEKRPKGDKNWTKANMTPVAGTEFTVKNLPTGKEFEFRVVPVNAAGPGEPSEPTALVKVQNPVTPPKIGSDAPKEVVAHLGEPCKIRIPYSGSPPDKVEMNKNGIPVPLDTGRFKVEVTPDEVIITDTKAEKEDAGPLQITLKNEKGEATAPVTLKVQGPPEPPKGPLEVSDVRGDSCKLSWKPPTDNGGSPITNYIVEKMDTKTGEWTPVSRFVRQPEYEVTGLEEGNNYKFRVRAENELGVSEPLEAERAIKAENPATAPGSPSNVNVVDVDADKVKLEWTKPRNDGGRKVTGYVVEYKPVNATEWESTPVTKEPKATVTGLKKGEKYVFRVAAKNEVGTGEPSRPTKPVECKPKYTTAEGPGQPSVDDVGKNYVDLSWPKPLKDGGSRITGYVVEKRKKNAPDWEPATPDGKPVSGNQAHIDNLDENGEYEFRVRPVNAAGIGAPSEPTPLVKVKPKYDKPDSPEDVKVEEMFADHCTLSWKPPEKDGGLPITSYIVEKCEATSGIWERVPTVISGNTCPIRDLTEGKRYRFRVTAVNPMGPGEPGEISGAVTAKNPFEAPDSPDHLNIDSFDKHSVDLSWEAPKHDGGNPVKGYLIEKRTPKGEWKPATTGLVSGTSAHLPGLEAGQTYEFRVSAVNDAGPGRPSRATAPHVARDPSYPAGSPEGLNVDKVNKNGVKLSWQKPRKDGGSKITGYQVEKKDEKGNWVPVKQTTEPCAFIPMKEGETGQFRVRAVNDEGPGEPSKPTPPITAADQPEAPHIATPDECVGGVGSGVGGLKDVTVKAGQDLKLPVAWFGHPKPTFTWTLNDKPVRIDGNRVKTTDENLPPPAHPGPGGSLEMSPGGVVVLNVGKVTRADKGRYQLNLSNELGQANTSCNVEVLDVPSAPGGPLEPTEVKADEITLKWKAPEDDGGQTVTNYILEKRVKGTDTWQKVSAFLKSPTATVRNLDEGKEYEFRVSAENPMGVSEPLTTEHAIKAKHPFDPPSGMSQPTVENTTDDSVTLSWDTPLRGPTTGYVVEKRAKGDRNWSKATPHPVSGNEYTVKGLPQGKEFEFRVVPVNAAGPGEPSEPTPLVKVQKPTVAPKIGRDAPREVSAADGEPFKIRIPYSGSPPDTVEMTKDGVPVPLDTDRFQVIITPDEVIIANKKAGKPDAGDYNIKLKNEKGEDSLPVKVKILGPPESPKGPLEVSDIKADSCTLRWRPPTESGGSPVTHYMVEKQDTATGEWIPVSKYVRTPEYEVQGLDEGKKYKFRVRAANDYGLSEPLEVERPITAENPLAAPEAPGVPEVADVDMDSVTLEWTKPRGDGGGRISGYVVEVKPASGGDWEKAQTGPVKGTSATVTGLKKGEKYMFRVSAKNDSGVGEPSRPTRPVECKPKYSTAPGPDHINVDSVNKKSVGLSWSRPVKDGGARITGYIVEKRKKDSPDWEPATSDGKPITSNYYNVDDLNEGDDYQFRVRTVNAAGPGEPSEPTPMIRVEDRKTTETPDFVTKIRPTTAPIGGSASFEAQVDGQPTPDVRWFRDGIELQPSARVRIQPPGPDGKAVLELHDLDDRDGGVITCQVSNPSGKNSCSAPLEVLSVPKVLDSVDDKVASEGDLIKIKVPYSGHGTINLKLKHNGREIPESPHVKLMDLDGVATIQLKDLTRDMGGPYTLEISNESGSTSVPFNVRILAPPGECQGPLVASDTTPFSTRLSWKPPRSDGGAKITHYVVERKQVGTDRWVPVSSGSREPHCDVQGLQENGKYLFRVAAVNDCGQGDWIELPEPVIAKYPFDKPGKPGELTCNEVGSDFVNLTWTRPSSDGGGRLRGYLIEKRDVNSPNWTRLTQNPVLTTSYNVPNLIEDNTYEFRVIAVNDAGESEPTVIDRPVLVKDPNAITRPTFVGSLRPQVVNEGRDVQFEIEVNCPSAYDVVWSKGPRDLVESHRIDMTKEGRMHILTIHDCRLEDADEYMVKVSNRAGSKVSRAQLSVKSKPVINLPSRWHEPTEWDRGDTIQIKAPFTGFPKPTAKWSLNGKELRDGRNVTTVLKDRHAVITLENVTEEFSGKLTLELENEMGSDTATIELRVNDRPPPPINLKVEGVSDGSALLSWSMPPNTGYISQYIIERCEAPGENWIRAGTNRFNTYNCEGLQNGKEYRFRVIAENLHGRSDPCAPTEAQLIQPEVRKRRERGEGEGRGEQGGPPVDNYDRFCSGAFGVVHRCREKSTGNFYAVKFVDVPTPQDKQTVHNEIEVMKELHHPKLIKLHEAFEDKNETAMVMELLSGGELFDRIADDSYPMSEAEVIKYVRQVCEGVQHMHDNNIIHLDIKPEDIMCETSKSTNVKLVDFGLSRKLNPNEPVRVSTATPEFAAPEIARYEPVGFYTDMWAIGVLTYVLLSGLSPFAGENTEETLRRVERGDYTFDHENFRGISDNAKDFIRKLLQRQPNQRMTIYEALEHPWLKSEIDDDQRRRIPASRYRDCQTRMHERMGDIWQSYPAIGHLANYSSLRQNRRDKYKIHDTSFDRKEAGPRFIKWPHNQLVGEGENALFDCRILSISDPIVTWHFNDTQLTQSVKYMQRYAGRDYSLKINRVRMDDAGHYTVRAENSFGRRDYPAMLTVQPIPESKPGTSTSIRIRSSHTYSHPTSSFYFLAKIATPLPPSRKRIELAPVEMFQMEETRPRFAFHLRNRYIQEGGNVKLTCTADGHPPPQITWYKDGRELRKGDGNYEIQTMVGISSLELYNCTERDSGNYSCLARNSRGESETSCKVVVEASRVRRFLSAQAGDRRLRSSSQQPSSYRTETSRSRFDSLTRVSERHASETREIRETRQTLVDSRDSSGTWETRRESRTLKHIDITYNSDFHITTSSDGRRSRLTVESVQMKHSGLYEVQAVNSMGTSTSQTRVRIETVGTTTSSKTPTTASMDHADDVVLNGLADDLTKEVKERVVYVEPEHTAPVFRVHPIGQSVAEGSNVVLECRVDGNPYPEITWLHNGAPITCGHAFSQENEYSRIELMEVLPEDSGSYECFAVNQVGKAQSTAHVHVIPSDEVPPPPRFVTFPQSATLTEGESILLECAFSESPVTKG</sequence>
<evidence type="ECO:0000256" key="9">
    <source>
        <dbReference type="ARBA" id="ARBA00022679"/>
    </source>
</evidence>
<dbReference type="FunFam" id="1.10.510.10:FF:000321">
    <property type="entry name" value="Bent, isoform C"/>
    <property type="match status" value="1"/>
</dbReference>
<feature type="domain" description="Fibronectin type-III" evidence="24">
    <location>
        <begin position="2485"/>
        <end position="2582"/>
    </location>
</feature>
<dbReference type="GO" id="GO:0045214">
    <property type="term" value="P:sarcomere organization"/>
    <property type="evidence" value="ECO:0007669"/>
    <property type="project" value="TreeGrafter"/>
</dbReference>
<dbReference type="PROSITE" id="PS50011">
    <property type="entry name" value="PROTEIN_KINASE_DOM"/>
    <property type="match status" value="1"/>
</dbReference>
<keyword evidence="16" id="KW-1015">Disulfide bond</keyword>
<dbReference type="OrthoDB" id="504170at2759"/>
<feature type="domain" description="Ig-like" evidence="23">
    <location>
        <begin position="4628"/>
        <end position="4718"/>
    </location>
</feature>
<feature type="region of interest" description="Disordered" evidence="21">
    <location>
        <begin position="2764"/>
        <end position="2794"/>
    </location>
</feature>
<feature type="domain" description="Fibronectin type-III" evidence="24">
    <location>
        <begin position="4127"/>
        <end position="4222"/>
    </location>
</feature>
<keyword evidence="13" id="KW-0106">Calcium</keyword>
<dbReference type="GO" id="GO:0046872">
    <property type="term" value="F:metal ion binding"/>
    <property type="evidence" value="ECO:0007669"/>
    <property type="project" value="UniProtKB-KW"/>
</dbReference>
<evidence type="ECO:0000256" key="6">
    <source>
        <dbReference type="ARBA" id="ARBA00022490"/>
    </source>
</evidence>
<dbReference type="InterPro" id="IPR013098">
    <property type="entry name" value="Ig_I-set"/>
</dbReference>
<feature type="domain" description="Fibronectin type-III" evidence="24">
    <location>
        <begin position="4030"/>
        <end position="4124"/>
    </location>
</feature>
<feature type="domain" description="Fibronectin type-III" evidence="24">
    <location>
        <begin position="1668"/>
        <end position="1762"/>
    </location>
</feature>
<dbReference type="PROSITE" id="PS50835">
    <property type="entry name" value="IG_LIKE"/>
    <property type="match status" value="11"/>
</dbReference>
<evidence type="ECO:0000256" key="21">
    <source>
        <dbReference type="SAM" id="MobiDB-lite"/>
    </source>
</evidence>
<evidence type="ECO:0000256" key="12">
    <source>
        <dbReference type="ARBA" id="ARBA00022777"/>
    </source>
</evidence>
<feature type="region of interest" description="Disordered" evidence="21">
    <location>
        <begin position="5291"/>
        <end position="5323"/>
    </location>
</feature>
<feature type="region of interest" description="Disordered" evidence="21">
    <location>
        <begin position="2860"/>
        <end position="2880"/>
    </location>
</feature>
<feature type="region of interest" description="Disordered" evidence="21">
    <location>
        <begin position="4563"/>
        <end position="4587"/>
    </location>
</feature>
<protein>
    <recommendedName>
        <fullName evidence="5">non-specific serine/threonine protein kinase</fullName>
        <ecNumber evidence="5">2.7.11.1</ecNumber>
    </recommendedName>
</protein>
<feature type="compositionally biased region" description="Acidic residues" evidence="21">
    <location>
        <begin position="509"/>
        <end position="518"/>
    </location>
</feature>
<name>A0A8E0RRG1_9TREM</name>
<feature type="compositionally biased region" description="Basic and acidic residues" evidence="21">
    <location>
        <begin position="5302"/>
        <end position="5316"/>
    </location>
</feature>
<dbReference type="EC" id="2.7.11.1" evidence="5"/>
<feature type="domain" description="Fibronectin type-III" evidence="24">
    <location>
        <begin position="5211"/>
        <end position="5302"/>
    </location>
</feature>
<feature type="domain" description="Fibronectin type-III" evidence="24">
    <location>
        <begin position="1565"/>
        <end position="1662"/>
    </location>
</feature>
<dbReference type="Gene3D" id="3.30.200.20">
    <property type="entry name" value="Phosphorylase Kinase, domain 1"/>
    <property type="match status" value="1"/>
</dbReference>
<dbReference type="SUPFAM" id="SSF49265">
    <property type="entry name" value="Fibronectin type III"/>
    <property type="match status" value="16"/>
</dbReference>
<dbReference type="GO" id="GO:0005634">
    <property type="term" value="C:nucleus"/>
    <property type="evidence" value="ECO:0007669"/>
    <property type="project" value="UniProtKB-SubCell"/>
</dbReference>
<dbReference type="GO" id="GO:0045989">
    <property type="term" value="P:positive regulation of striated muscle contraction"/>
    <property type="evidence" value="ECO:0007669"/>
    <property type="project" value="UniProtKB-ARBA"/>
</dbReference>
<feature type="region of interest" description="Disordered" evidence="21">
    <location>
        <begin position="3295"/>
        <end position="3315"/>
    </location>
</feature>
<evidence type="ECO:0000256" key="14">
    <source>
        <dbReference type="ARBA" id="ARBA00022842"/>
    </source>
</evidence>
<feature type="region of interest" description="Disordered" evidence="21">
    <location>
        <begin position="3123"/>
        <end position="3143"/>
    </location>
</feature>
<feature type="compositionally biased region" description="Polar residues" evidence="21">
    <location>
        <begin position="4130"/>
        <end position="4148"/>
    </location>
</feature>
<feature type="domain" description="Ig-like" evidence="23">
    <location>
        <begin position="6073"/>
        <end position="6159"/>
    </location>
</feature>
<dbReference type="SUPFAM" id="SSF56112">
    <property type="entry name" value="Protein kinase-like (PK-like)"/>
    <property type="match status" value="1"/>
</dbReference>
<feature type="compositionally biased region" description="Low complexity" evidence="21">
    <location>
        <begin position="5907"/>
        <end position="5916"/>
    </location>
</feature>
<feature type="domain" description="Ig-like" evidence="23">
    <location>
        <begin position="214"/>
        <end position="306"/>
    </location>
</feature>
<feature type="region of interest" description="Disordered" evidence="21">
    <location>
        <begin position="509"/>
        <end position="557"/>
    </location>
</feature>
<dbReference type="CDD" id="cd05748">
    <property type="entry name" value="Ig_Titin_like"/>
    <property type="match status" value="1"/>
</dbReference>
<dbReference type="FunFam" id="2.60.40.10:FF:000080">
    <property type="entry name" value="Myosin light chain kinase, smooth muscle"/>
    <property type="match status" value="1"/>
</dbReference>
<dbReference type="SUPFAM" id="SSF48726">
    <property type="entry name" value="Immunoglobulin"/>
    <property type="match status" value="25"/>
</dbReference>
<evidence type="ECO:0000259" key="22">
    <source>
        <dbReference type="PROSITE" id="PS50011"/>
    </source>
</evidence>
<evidence type="ECO:0000256" key="11">
    <source>
        <dbReference type="ARBA" id="ARBA00022737"/>
    </source>
</evidence>
<feature type="compositionally biased region" description="Basic and acidic residues" evidence="21">
    <location>
        <begin position="534"/>
        <end position="547"/>
    </location>
</feature>
<dbReference type="GO" id="GO:0005524">
    <property type="term" value="F:ATP binding"/>
    <property type="evidence" value="ECO:0007669"/>
    <property type="project" value="InterPro"/>
</dbReference>
<feature type="domain" description="Ig-like" evidence="23">
    <location>
        <begin position="733"/>
        <end position="820"/>
    </location>
</feature>
<feature type="region of interest" description="Disordered" evidence="21">
    <location>
        <begin position="2564"/>
        <end position="2588"/>
    </location>
</feature>
<feature type="domain" description="Fibronectin type-III" evidence="24">
    <location>
        <begin position="3607"/>
        <end position="3701"/>
    </location>
</feature>
<dbReference type="GO" id="GO:0004674">
    <property type="term" value="F:protein serine/threonine kinase activity"/>
    <property type="evidence" value="ECO:0007669"/>
    <property type="project" value="UniProtKB-KW"/>
</dbReference>
<feature type="region of interest" description="Disordered" evidence="21">
    <location>
        <begin position="2083"/>
        <end position="2136"/>
    </location>
</feature>
<evidence type="ECO:0000256" key="2">
    <source>
        <dbReference type="ARBA" id="ARBA00004123"/>
    </source>
</evidence>
<keyword evidence="9" id="KW-0808">Transferase</keyword>
<feature type="domain" description="Ig-like" evidence="23">
    <location>
        <begin position="308"/>
        <end position="398"/>
    </location>
</feature>
<feature type="domain" description="Fibronectin type-III" evidence="24">
    <location>
        <begin position="4525"/>
        <end position="4622"/>
    </location>
</feature>
<feature type="region of interest" description="Disordered" evidence="21">
    <location>
        <begin position="3480"/>
        <end position="3516"/>
    </location>
</feature>
<feature type="region of interest" description="Disordered" evidence="21">
    <location>
        <begin position="1747"/>
        <end position="1785"/>
    </location>
</feature>
<dbReference type="PROSITE" id="PS50853">
    <property type="entry name" value="FN3"/>
    <property type="match status" value="30"/>
</dbReference>
<gene>
    <name evidence="25" type="ORF">FBUS_01484</name>
</gene>
<dbReference type="InterPro" id="IPR000719">
    <property type="entry name" value="Prot_kinase_dom"/>
</dbReference>
<feature type="domain" description="Ig-like" evidence="23">
    <location>
        <begin position="5647"/>
        <end position="5735"/>
    </location>
</feature>
<dbReference type="InterPro" id="IPR007110">
    <property type="entry name" value="Ig-like_dom"/>
</dbReference>
<dbReference type="Gene3D" id="2.60.40.10">
    <property type="entry name" value="Immunoglobulins"/>
    <property type="match status" value="57"/>
</dbReference>
<feature type="domain" description="Fibronectin type-III" evidence="24">
    <location>
        <begin position="2384"/>
        <end position="2479"/>
    </location>
</feature>
<dbReference type="InterPro" id="IPR011009">
    <property type="entry name" value="Kinase-like_dom_sf"/>
</dbReference>
<keyword evidence="8" id="KW-0597">Phosphoprotein</keyword>
<feature type="domain" description="Fibronectin type-III" evidence="24">
    <location>
        <begin position="2788"/>
        <end position="2880"/>
    </location>
</feature>
<dbReference type="FunFam" id="2.60.40.10:FF:000031">
    <property type="entry name" value="Myosin-binding protein C, slow type"/>
    <property type="match status" value="4"/>
</dbReference>
<feature type="domain" description="Fibronectin type-III" evidence="24">
    <location>
        <begin position="2588"/>
        <end position="2682"/>
    </location>
</feature>
<feature type="domain" description="Ig-like" evidence="23">
    <location>
        <begin position="109"/>
        <end position="203"/>
    </location>
</feature>
<feature type="region of interest" description="Disordered" evidence="21">
    <location>
        <begin position="4167"/>
        <end position="4186"/>
    </location>
</feature>
<comment type="caution">
    <text evidence="25">The sequence shown here is derived from an EMBL/GenBank/DDBJ whole genome shotgun (WGS) entry which is preliminary data.</text>
</comment>
<evidence type="ECO:0000256" key="1">
    <source>
        <dbReference type="ARBA" id="ARBA00001946"/>
    </source>
</evidence>
<keyword evidence="12" id="KW-0418">Kinase</keyword>
<feature type="region of interest" description="Disordered" evidence="21">
    <location>
        <begin position="3785"/>
        <end position="3815"/>
    </location>
</feature>
<comment type="catalytic activity">
    <reaction evidence="19">
        <text>L-threonyl-[protein] + ATP = O-phospho-L-threonyl-[protein] + ADP + H(+)</text>
        <dbReference type="Rhea" id="RHEA:46608"/>
        <dbReference type="Rhea" id="RHEA-COMP:11060"/>
        <dbReference type="Rhea" id="RHEA-COMP:11605"/>
        <dbReference type="ChEBI" id="CHEBI:15378"/>
        <dbReference type="ChEBI" id="CHEBI:30013"/>
        <dbReference type="ChEBI" id="CHEBI:30616"/>
        <dbReference type="ChEBI" id="CHEBI:61977"/>
        <dbReference type="ChEBI" id="CHEBI:456216"/>
        <dbReference type="EC" id="2.7.11.1"/>
    </reaction>
</comment>
<organism evidence="25 26">
    <name type="scientific">Fasciolopsis buskii</name>
    <dbReference type="NCBI Taxonomy" id="27845"/>
    <lineage>
        <taxon>Eukaryota</taxon>
        <taxon>Metazoa</taxon>
        <taxon>Spiralia</taxon>
        <taxon>Lophotrochozoa</taxon>
        <taxon>Platyhelminthes</taxon>
        <taxon>Trematoda</taxon>
        <taxon>Digenea</taxon>
        <taxon>Plagiorchiida</taxon>
        <taxon>Echinostomata</taxon>
        <taxon>Echinostomatoidea</taxon>
        <taxon>Fasciolidae</taxon>
        <taxon>Fasciolopsis</taxon>
    </lineage>
</organism>
<keyword evidence="18" id="KW-0393">Immunoglobulin domain</keyword>
<feature type="domain" description="Ig-like" evidence="23">
    <location>
        <begin position="1505"/>
        <end position="1595"/>
    </location>
</feature>
<feature type="region of interest" description="Disordered" evidence="21">
    <location>
        <begin position="5900"/>
        <end position="5961"/>
    </location>
</feature>